<evidence type="ECO:0000313" key="4">
    <source>
        <dbReference type="EMBL" id="KRN28395.1"/>
    </source>
</evidence>
<dbReference type="GO" id="GO:0003955">
    <property type="term" value="F:NAD(P)H dehydrogenase (quinone) activity"/>
    <property type="evidence" value="ECO:0007669"/>
    <property type="project" value="TreeGrafter"/>
</dbReference>
<dbReference type="RefSeq" id="WP_057769480.1">
    <property type="nucleotide sequence ID" value="NZ_JQAT01000003.1"/>
</dbReference>
<sequence>MKTVIIFDHPYTMAASNNIPHFRSYSAALAKHTQEFLEANGDSVDVIDLDADQFDPVMHQEDLTNWRMRRSISPQADDYYERINNADRLIFIFPVWWELMPAMMKGFIDKVFAKGKLVSTHPKVLLAKRPQIDVFTVAGTPTPLYKLYFRQPVVNALYRGTFKKLGMKHFKWLNFTPERQSEAKRIASLKRVDKVLQAK</sequence>
<dbReference type="InterPro" id="IPR051545">
    <property type="entry name" value="NAD(P)H_dehydrogenase_qn"/>
</dbReference>
<dbReference type="InterPro" id="IPR003680">
    <property type="entry name" value="Flavodoxin_fold"/>
</dbReference>
<dbReference type="EMBL" id="JQAT01000003">
    <property type="protein sequence ID" value="KRN28395.1"/>
    <property type="molecule type" value="Genomic_DNA"/>
</dbReference>
<reference evidence="6 7" key="1">
    <citation type="journal article" date="2015" name="Genome Announc.">
        <title>Expanding the biotechnology potential of lactobacilli through comparative genomics of 213 strains and associated genera.</title>
        <authorList>
            <person name="Sun Z."/>
            <person name="Harris H.M."/>
            <person name="McCann A."/>
            <person name="Guo C."/>
            <person name="Argimon S."/>
            <person name="Zhang W."/>
            <person name="Yang X."/>
            <person name="Jeffery I.B."/>
            <person name="Cooney J.C."/>
            <person name="Kagawa T.F."/>
            <person name="Liu W."/>
            <person name="Song Y."/>
            <person name="Salvetti E."/>
            <person name="Wrobel A."/>
            <person name="Rasinkangas P."/>
            <person name="Parkhill J."/>
            <person name="Rea M.C."/>
            <person name="O'Sullivan O."/>
            <person name="Ritari J."/>
            <person name="Douillard F.P."/>
            <person name="Paul Ross R."/>
            <person name="Yang R."/>
            <person name="Briner A.E."/>
            <person name="Felis G.E."/>
            <person name="de Vos W.M."/>
            <person name="Barrangou R."/>
            <person name="Klaenhammer T.R."/>
            <person name="Caufield P.W."/>
            <person name="Cui Y."/>
            <person name="Zhang H."/>
            <person name="O'Toole P.W."/>
        </authorList>
    </citation>
    <scope>NUCLEOTIDE SEQUENCE [LARGE SCALE GENOMIC DNA]</scope>
    <source>
        <strain evidence="4 7">ATCC BAA-66</strain>
        <strain evidence="5 6">DSM 13344</strain>
    </source>
</reference>
<accession>A0A0R2FUF6</accession>
<dbReference type="Gene3D" id="3.40.50.360">
    <property type="match status" value="1"/>
</dbReference>
<proteinExistence type="inferred from homology"/>
<dbReference type="SUPFAM" id="SSF52218">
    <property type="entry name" value="Flavoproteins"/>
    <property type="match status" value="1"/>
</dbReference>
<protein>
    <submittedName>
        <fullName evidence="5">NADPH-quinone reductase (Modulator of drug activity B)</fullName>
    </submittedName>
</protein>
<feature type="domain" description="Flavodoxin-like fold" evidence="3">
    <location>
        <begin position="1"/>
        <end position="188"/>
    </location>
</feature>
<dbReference type="Pfam" id="PF02525">
    <property type="entry name" value="Flavodoxin_2"/>
    <property type="match status" value="1"/>
</dbReference>
<evidence type="ECO:0000259" key="3">
    <source>
        <dbReference type="Pfam" id="PF02525"/>
    </source>
</evidence>
<evidence type="ECO:0000256" key="1">
    <source>
        <dbReference type="ARBA" id="ARBA00006252"/>
    </source>
</evidence>
<organism evidence="5 6">
    <name type="scientific">Lactobacillus selangorensis</name>
    <dbReference type="NCBI Taxonomy" id="81857"/>
    <lineage>
        <taxon>Bacteria</taxon>
        <taxon>Bacillati</taxon>
        <taxon>Bacillota</taxon>
        <taxon>Bacilli</taxon>
        <taxon>Lactobacillales</taxon>
        <taxon>Lactobacillaceae</taxon>
        <taxon>Lactobacillus</taxon>
    </lineage>
</organism>
<dbReference type="Proteomes" id="UP000051645">
    <property type="component" value="Unassembled WGS sequence"/>
</dbReference>
<name>A0A0R2FUF6_9LACO</name>
<dbReference type="STRING" id="81857.IV38_GL001395"/>
<evidence type="ECO:0000313" key="7">
    <source>
        <dbReference type="Proteomes" id="UP000051751"/>
    </source>
</evidence>
<dbReference type="InterPro" id="IPR029039">
    <property type="entry name" value="Flavoprotein-like_sf"/>
</dbReference>
<dbReference type="AlphaFoldDB" id="A0A0R2FUF6"/>
<comment type="similarity">
    <text evidence="1">Belongs to the NAD(P)H dehydrogenase (quinone) family.</text>
</comment>
<comment type="caution">
    <text evidence="5">The sequence shown here is derived from an EMBL/GenBank/DDBJ whole genome shotgun (WGS) entry which is preliminary data.</text>
</comment>
<keyword evidence="6" id="KW-1185">Reference proteome</keyword>
<gene>
    <name evidence="4" type="ORF">IV38_GL001395</name>
    <name evidence="5" type="ORF">IV40_GL001182</name>
</gene>
<dbReference type="PANTHER" id="PTHR10204:SF34">
    <property type="entry name" value="NAD(P)H DEHYDROGENASE [QUINONE] 1 ISOFORM 1"/>
    <property type="match status" value="1"/>
</dbReference>
<dbReference type="GO" id="GO:0005829">
    <property type="term" value="C:cytosol"/>
    <property type="evidence" value="ECO:0007669"/>
    <property type="project" value="TreeGrafter"/>
</dbReference>
<evidence type="ECO:0000256" key="2">
    <source>
        <dbReference type="ARBA" id="ARBA00023002"/>
    </source>
</evidence>
<dbReference type="Proteomes" id="UP000051751">
    <property type="component" value="Unassembled WGS sequence"/>
</dbReference>
<keyword evidence="2" id="KW-0560">Oxidoreductase</keyword>
<dbReference type="PANTHER" id="PTHR10204">
    <property type="entry name" value="NAD P H OXIDOREDUCTASE-RELATED"/>
    <property type="match status" value="1"/>
</dbReference>
<evidence type="ECO:0000313" key="6">
    <source>
        <dbReference type="Proteomes" id="UP000051645"/>
    </source>
</evidence>
<dbReference type="EMBL" id="JQAZ01000003">
    <property type="protein sequence ID" value="KRN31896.1"/>
    <property type="molecule type" value="Genomic_DNA"/>
</dbReference>
<dbReference type="OrthoDB" id="9798454at2"/>
<evidence type="ECO:0000313" key="5">
    <source>
        <dbReference type="EMBL" id="KRN31896.1"/>
    </source>
</evidence>
<dbReference type="PATRIC" id="fig|81857.3.peg.1405"/>